<evidence type="ECO:0000313" key="2">
    <source>
        <dbReference type="Proteomes" id="UP000703661"/>
    </source>
</evidence>
<comment type="caution">
    <text evidence="1">The sequence shown here is derived from an EMBL/GenBank/DDBJ whole genome shotgun (WGS) entry which is preliminary data.</text>
</comment>
<keyword evidence="2" id="KW-1185">Reference proteome</keyword>
<accession>A0A9P6MW05</accession>
<reference evidence="1" key="1">
    <citation type="journal article" date="2020" name="Fungal Divers.">
        <title>Resolving the Mortierellaceae phylogeny through synthesis of multi-gene phylogenetics and phylogenomics.</title>
        <authorList>
            <person name="Vandepol N."/>
            <person name="Liber J."/>
            <person name="Desiro A."/>
            <person name="Na H."/>
            <person name="Kennedy M."/>
            <person name="Barry K."/>
            <person name="Grigoriev I.V."/>
            <person name="Miller A.N."/>
            <person name="O'Donnell K."/>
            <person name="Stajich J.E."/>
            <person name="Bonito G."/>
        </authorList>
    </citation>
    <scope>NUCLEOTIDE SEQUENCE</scope>
    <source>
        <strain evidence="1">NRRL 2769</strain>
    </source>
</reference>
<sequence>MDTSPDEYDEMVDVFAQCSIDTSDNAQYPLIKDIPELQGLYSVAIVFQCRSELRKRYRSTLIAQANATADGNWEE</sequence>
<name>A0A9P6MW05_9FUNG</name>
<dbReference type="AlphaFoldDB" id="A0A9P6MW05"/>
<proteinExistence type="predicted"/>
<protein>
    <submittedName>
        <fullName evidence="1">Uncharacterized protein</fullName>
    </submittedName>
</protein>
<feature type="non-terminal residue" evidence="1">
    <location>
        <position position="75"/>
    </location>
</feature>
<dbReference type="EMBL" id="JAAAID010000710">
    <property type="protein sequence ID" value="KAG0014598.1"/>
    <property type="molecule type" value="Genomic_DNA"/>
</dbReference>
<evidence type="ECO:0000313" key="1">
    <source>
        <dbReference type="EMBL" id="KAG0014598.1"/>
    </source>
</evidence>
<gene>
    <name evidence="1" type="ORF">BGZ80_010352</name>
</gene>
<organism evidence="1 2">
    <name type="scientific">Entomortierella chlamydospora</name>
    <dbReference type="NCBI Taxonomy" id="101097"/>
    <lineage>
        <taxon>Eukaryota</taxon>
        <taxon>Fungi</taxon>
        <taxon>Fungi incertae sedis</taxon>
        <taxon>Mucoromycota</taxon>
        <taxon>Mortierellomycotina</taxon>
        <taxon>Mortierellomycetes</taxon>
        <taxon>Mortierellales</taxon>
        <taxon>Mortierellaceae</taxon>
        <taxon>Entomortierella</taxon>
    </lineage>
</organism>
<dbReference type="Proteomes" id="UP000703661">
    <property type="component" value="Unassembled WGS sequence"/>
</dbReference>